<proteinExistence type="predicted"/>
<sequence>MTKSKVSVCTAEEAGLPAHPTKLSCTNFAKTCHLFKSSSQSNATQDPCFEAVLSPLRRRCQILCAKYDAPHRYADEKQKIKHESDSISQTLSSDLLEHIETTFFNAYLEHQYLIRRNPVTNINYDRQLNTPSMVQKIEELQAKLHATKDEDEQRALEEDITGKARMASICYLLMLKMDHSLIDTMALLVGGLCSNGPTVTKGC</sequence>
<dbReference type="InParanoid" id="A0A0C3NY36"/>
<reference evidence="2" key="2">
    <citation type="submission" date="2015-01" db="EMBL/GenBank/DDBJ databases">
        <title>Evolutionary Origins and Diversification of the Mycorrhizal Mutualists.</title>
        <authorList>
            <consortium name="DOE Joint Genome Institute"/>
            <consortium name="Mycorrhizal Genomics Consortium"/>
            <person name="Kohler A."/>
            <person name="Kuo A."/>
            <person name="Nagy L.G."/>
            <person name="Floudas D."/>
            <person name="Copeland A."/>
            <person name="Barry K.W."/>
            <person name="Cichocki N."/>
            <person name="Veneault-Fourrey C."/>
            <person name="LaButti K."/>
            <person name="Lindquist E.A."/>
            <person name="Lipzen A."/>
            <person name="Lundell T."/>
            <person name="Morin E."/>
            <person name="Murat C."/>
            <person name="Riley R."/>
            <person name="Ohm R."/>
            <person name="Sun H."/>
            <person name="Tunlid A."/>
            <person name="Henrissat B."/>
            <person name="Grigoriev I.V."/>
            <person name="Hibbett D.S."/>
            <person name="Martin F."/>
        </authorList>
    </citation>
    <scope>NUCLEOTIDE SEQUENCE [LARGE SCALE GENOMIC DNA]</scope>
    <source>
        <strain evidence="2">Marx 270</strain>
    </source>
</reference>
<protein>
    <submittedName>
        <fullName evidence="1">Uncharacterized protein</fullName>
    </submittedName>
</protein>
<dbReference type="OrthoDB" id="2613667at2759"/>
<gene>
    <name evidence="1" type="ORF">M404DRAFT_765819</name>
</gene>
<organism evidence="1 2">
    <name type="scientific">Pisolithus tinctorius Marx 270</name>
    <dbReference type="NCBI Taxonomy" id="870435"/>
    <lineage>
        <taxon>Eukaryota</taxon>
        <taxon>Fungi</taxon>
        <taxon>Dikarya</taxon>
        <taxon>Basidiomycota</taxon>
        <taxon>Agaricomycotina</taxon>
        <taxon>Agaricomycetes</taxon>
        <taxon>Agaricomycetidae</taxon>
        <taxon>Boletales</taxon>
        <taxon>Sclerodermatineae</taxon>
        <taxon>Pisolithaceae</taxon>
        <taxon>Pisolithus</taxon>
    </lineage>
</organism>
<dbReference type="Proteomes" id="UP000054217">
    <property type="component" value="Unassembled WGS sequence"/>
</dbReference>
<dbReference type="AlphaFoldDB" id="A0A0C3NY36"/>
<reference evidence="1 2" key="1">
    <citation type="submission" date="2014-04" db="EMBL/GenBank/DDBJ databases">
        <authorList>
            <consortium name="DOE Joint Genome Institute"/>
            <person name="Kuo A."/>
            <person name="Kohler A."/>
            <person name="Costa M.D."/>
            <person name="Nagy L.G."/>
            <person name="Floudas D."/>
            <person name="Copeland A."/>
            <person name="Barry K.W."/>
            <person name="Cichocki N."/>
            <person name="Veneault-Fourrey C."/>
            <person name="LaButti K."/>
            <person name="Lindquist E.A."/>
            <person name="Lipzen A."/>
            <person name="Lundell T."/>
            <person name="Morin E."/>
            <person name="Murat C."/>
            <person name="Sun H."/>
            <person name="Tunlid A."/>
            <person name="Henrissat B."/>
            <person name="Grigoriev I.V."/>
            <person name="Hibbett D.S."/>
            <person name="Martin F."/>
            <person name="Nordberg H.P."/>
            <person name="Cantor M.N."/>
            <person name="Hua S.X."/>
        </authorList>
    </citation>
    <scope>NUCLEOTIDE SEQUENCE [LARGE SCALE GENOMIC DNA]</scope>
    <source>
        <strain evidence="1 2">Marx 270</strain>
    </source>
</reference>
<name>A0A0C3NY36_PISTI</name>
<accession>A0A0C3NY36</accession>
<evidence type="ECO:0000313" key="1">
    <source>
        <dbReference type="EMBL" id="KIO00241.1"/>
    </source>
</evidence>
<dbReference type="HOGENOM" id="CLU_059972_2_0_1"/>
<dbReference type="EMBL" id="KN831997">
    <property type="protein sequence ID" value="KIO00241.1"/>
    <property type="molecule type" value="Genomic_DNA"/>
</dbReference>
<evidence type="ECO:0000313" key="2">
    <source>
        <dbReference type="Proteomes" id="UP000054217"/>
    </source>
</evidence>
<keyword evidence="2" id="KW-1185">Reference proteome</keyword>